<dbReference type="Proteomes" id="UP001152749">
    <property type="component" value="Chromosome"/>
</dbReference>
<dbReference type="RefSeq" id="WP_263361245.1">
    <property type="nucleotide sequence ID" value="NZ_OX336425.1"/>
</dbReference>
<gene>
    <name evidence="2" type="ORF">TRV642_3934</name>
</gene>
<dbReference type="EMBL" id="OX336425">
    <property type="protein sequence ID" value="CAI2768665.1"/>
    <property type="molecule type" value="Genomic_DNA"/>
</dbReference>
<dbReference type="SUPFAM" id="SSF51206">
    <property type="entry name" value="cAMP-binding domain-like"/>
    <property type="match status" value="1"/>
</dbReference>
<name>A0A9W4TK57_9FLAO</name>
<organism evidence="2 3">
    <name type="scientific">Flavobacterium collinsii</name>
    <dbReference type="NCBI Taxonomy" id="1114861"/>
    <lineage>
        <taxon>Bacteria</taxon>
        <taxon>Pseudomonadati</taxon>
        <taxon>Bacteroidota</taxon>
        <taxon>Flavobacteriia</taxon>
        <taxon>Flavobacteriales</taxon>
        <taxon>Flavobacteriaceae</taxon>
        <taxon>Flavobacterium</taxon>
    </lineage>
</organism>
<proteinExistence type="predicted"/>
<dbReference type="InterPro" id="IPR018490">
    <property type="entry name" value="cNMP-bd_dom_sf"/>
</dbReference>
<protein>
    <submittedName>
        <fullName evidence="2">cAMP-binding proteins - catabolite gene activator and regulatory subunit of cAMP-dependent protein kinases</fullName>
    </submittedName>
</protein>
<dbReference type="Gene3D" id="2.60.120.10">
    <property type="entry name" value="Jelly Rolls"/>
    <property type="match status" value="1"/>
</dbReference>
<evidence type="ECO:0000313" key="3">
    <source>
        <dbReference type="Proteomes" id="UP001152749"/>
    </source>
</evidence>
<dbReference type="InterPro" id="IPR000595">
    <property type="entry name" value="cNMP-bd_dom"/>
</dbReference>
<dbReference type="AlphaFoldDB" id="A0A9W4TK57"/>
<dbReference type="KEGG" id="fcs:TRV642_3934"/>
<feature type="domain" description="Cyclic nucleotide-binding" evidence="1">
    <location>
        <begin position="31"/>
        <end position="117"/>
    </location>
</feature>
<reference evidence="2" key="1">
    <citation type="submission" date="2022-09" db="EMBL/GenBank/DDBJ databases">
        <authorList>
            <person name="Duchaud E."/>
        </authorList>
    </citation>
    <scope>NUCLEOTIDE SEQUENCE</scope>
    <source>
        <strain evidence="2">TRV642</strain>
    </source>
</reference>
<evidence type="ECO:0000313" key="2">
    <source>
        <dbReference type="EMBL" id="CAI2768665.1"/>
    </source>
</evidence>
<dbReference type="InterPro" id="IPR014710">
    <property type="entry name" value="RmlC-like_jellyroll"/>
</dbReference>
<dbReference type="Pfam" id="PF00027">
    <property type="entry name" value="cNMP_binding"/>
    <property type="match status" value="1"/>
</dbReference>
<sequence>MKYKKLLEFIAEKVEIDTSDLSLVEKLFEPVTYSKNNLLEEENKIAKYLYFINSGFIRLFYYQDGIQITSHINCPSGFITSFNSFITKTISHQNLECITTCDLLRISKNDLDLLFQHSPKWAEFGRVIYDESLFYNEQRTKDIITLCAEERYRKLLTNQPEIIQNVPLQYIASFIGIKPESLS</sequence>
<evidence type="ECO:0000259" key="1">
    <source>
        <dbReference type="Pfam" id="PF00027"/>
    </source>
</evidence>
<accession>A0A9W4TK57</accession>